<keyword evidence="2" id="KW-0255">Endonuclease</keyword>
<dbReference type="EMBL" id="FNOT01000002">
    <property type="protein sequence ID" value="SDX57901.1"/>
    <property type="molecule type" value="Genomic_DNA"/>
</dbReference>
<evidence type="ECO:0000259" key="1">
    <source>
        <dbReference type="SMART" id="SM00507"/>
    </source>
</evidence>
<feature type="domain" description="HNH nuclease" evidence="1">
    <location>
        <begin position="156"/>
        <end position="213"/>
    </location>
</feature>
<dbReference type="InterPro" id="IPR002711">
    <property type="entry name" value="HNH"/>
</dbReference>
<organism evidence="2 3">
    <name type="scientific">Geodermatophilus africanus</name>
    <dbReference type="NCBI Taxonomy" id="1137993"/>
    <lineage>
        <taxon>Bacteria</taxon>
        <taxon>Bacillati</taxon>
        <taxon>Actinomycetota</taxon>
        <taxon>Actinomycetes</taxon>
        <taxon>Geodermatophilales</taxon>
        <taxon>Geodermatophilaceae</taxon>
        <taxon>Geodermatophilus</taxon>
    </lineage>
</organism>
<sequence>MSLVLHVLARDDGTSARAAVDALDADRGGMPTRVCFVGHGELAAAERVAELAAWSRDFRQRYVRAGSLKRARRLQSCLAGSVETGMCAFLAEPRTAGASPGDIVGEVLQGALAEVFSTPWLAGLLVLLAIAKVVQLGRAMVHGGHARDPRRSFSRAEKAQLLERAGHRCEHHAWLLGRCRETEALQADHVHPHSWGGATDAANGQALCRRHNKRKADRVPWNGELDRLARRRESYFPAGTPTAVARYGAPAGHPVEV</sequence>
<dbReference type="GO" id="GO:0004519">
    <property type="term" value="F:endonuclease activity"/>
    <property type="evidence" value="ECO:0007669"/>
    <property type="project" value="UniProtKB-KW"/>
</dbReference>
<dbReference type="Pfam" id="PF01844">
    <property type="entry name" value="HNH"/>
    <property type="match status" value="1"/>
</dbReference>
<accession>A0A1H3CUR8</accession>
<proteinExistence type="predicted"/>
<dbReference type="STRING" id="1137993.SAMN05660209_00755"/>
<dbReference type="AlphaFoldDB" id="A0A1H3CUR8"/>
<keyword evidence="2" id="KW-0378">Hydrolase</keyword>
<dbReference type="GO" id="GO:0003676">
    <property type="term" value="F:nucleic acid binding"/>
    <property type="evidence" value="ECO:0007669"/>
    <property type="project" value="InterPro"/>
</dbReference>
<evidence type="ECO:0000313" key="2">
    <source>
        <dbReference type="EMBL" id="SDX57901.1"/>
    </source>
</evidence>
<dbReference type="SMART" id="SM00507">
    <property type="entry name" value="HNHc"/>
    <property type="match status" value="1"/>
</dbReference>
<dbReference type="GO" id="GO:0008270">
    <property type="term" value="F:zinc ion binding"/>
    <property type="evidence" value="ECO:0007669"/>
    <property type="project" value="InterPro"/>
</dbReference>
<dbReference type="CDD" id="cd00085">
    <property type="entry name" value="HNHc"/>
    <property type="match status" value="1"/>
</dbReference>
<dbReference type="InterPro" id="IPR003615">
    <property type="entry name" value="HNH_nuc"/>
</dbReference>
<dbReference type="Proteomes" id="UP000198921">
    <property type="component" value="Unassembled WGS sequence"/>
</dbReference>
<reference evidence="3" key="1">
    <citation type="submission" date="2016-10" db="EMBL/GenBank/DDBJ databases">
        <authorList>
            <person name="Varghese N."/>
            <person name="Submissions S."/>
        </authorList>
    </citation>
    <scope>NUCLEOTIDE SEQUENCE [LARGE SCALE GENOMIC DNA]</scope>
    <source>
        <strain evidence="3">DSM 45422</strain>
    </source>
</reference>
<evidence type="ECO:0000313" key="3">
    <source>
        <dbReference type="Proteomes" id="UP000198921"/>
    </source>
</evidence>
<name>A0A1H3CUR8_9ACTN</name>
<gene>
    <name evidence="2" type="ORF">SAMN05660209_00755</name>
</gene>
<keyword evidence="2" id="KW-0540">Nuclease</keyword>
<keyword evidence="3" id="KW-1185">Reference proteome</keyword>
<protein>
    <submittedName>
        <fullName evidence="2">HNH endonuclease</fullName>
    </submittedName>
</protein>
<dbReference type="Gene3D" id="1.10.30.50">
    <property type="match status" value="1"/>
</dbReference>